<feature type="transmembrane region" description="Helical" evidence="3">
    <location>
        <begin position="249"/>
        <end position="266"/>
    </location>
</feature>
<evidence type="ECO:0000313" key="5">
    <source>
        <dbReference type="EMBL" id="STQ09046.1"/>
    </source>
</evidence>
<accession>A0A377LT57</accession>
<keyword evidence="3" id="KW-0812">Transmembrane</keyword>
<dbReference type="InterPro" id="IPR036662">
    <property type="entry name" value="PTS_EIIA_man-typ_sf"/>
</dbReference>
<dbReference type="Pfam" id="PF03610">
    <property type="entry name" value="EIIA-man"/>
    <property type="match status" value="1"/>
</dbReference>
<dbReference type="CDD" id="cd00006">
    <property type="entry name" value="PTS_IIA_man"/>
    <property type="match status" value="1"/>
</dbReference>
<dbReference type="PROSITE" id="PS51108">
    <property type="entry name" value="PTS_EIID"/>
    <property type="match status" value="1"/>
</dbReference>
<dbReference type="GO" id="GO:0016301">
    <property type="term" value="F:kinase activity"/>
    <property type="evidence" value="ECO:0007669"/>
    <property type="project" value="UniProtKB-KW"/>
</dbReference>
<dbReference type="PANTHER" id="PTHR32502:SF23">
    <property type="entry name" value="TRANSPORT PROTEIN, PTS SYSTEM"/>
    <property type="match status" value="1"/>
</dbReference>
<evidence type="ECO:0000259" key="4">
    <source>
        <dbReference type="PROSITE" id="PS51096"/>
    </source>
</evidence>
<proteinExistence type="predicted"/>
<dbReference type="Gene3D" id="3.40.50.510">
    <property type="entry name" value="Phosphotransferase system, mannose-type IIA component"/>
    <property type="match status" value="1"/>
</dbReference>
<dbReference type="SUPFAM" id="SSF53062">
    <property type="entry name" value="PTS system fructose IIA component-like"/>
    <property type="match status" value="1"/>
</dbReference>
<dbReference type="NCBIfam" id="NF040760">
    <property type="entry name" value="AgaE"/>
    <property type="match status" value="1"/>
</dbReference>
<feature type="transmembrane region" description="Helical" evidence="3">
    <location>
        <begin position="92"/>
        <end position="111"/>
    </location>
</feature>
<evidence type="ECO:0000256" key="1">
    <source>
        <dbReference type="ARBA" id="ARBA00022679"/>
    </source>
</evidence>
<dbReference type="Pfam" id="PF03613">
    <property type="entry name" value="EIID-AGA"/>
    <property type="match status" value="1"/>
</dbReference>
<reference evidence="5 6" key="1">
    <citation type="submission" date="2018-06" db="EMBL/GenBank/DDBJ databases">
        <authorList>
            <consortium name="Pathogen Informatics"/>
            <person name="Doyle S."/>
        </authorList>
    </citation>
    <scope>NUCLEOTIDE SEQUENCE [LARGE SCALE GENOMIC DNA]</scope>
    <source>
        <strain evidence="5 6">NCTC10005</strain>
    </source>
</reference>
<dbReference type="Proteomes" id="UP000255106">
    <property type="component" value="Unassembled WGS sequence"/>
</dbReference>
<dbReference type="GO" id="GO:0009401">
    <property type="term" value="P:phosphoenolpyruvate-dependent sugar phosphotransferase system"/>
    <property type="evidence" value="ECO:0007669"/>
    <property type="project" value="InterPro"/>
</dbReference>
<feature type="transmembrane region" description="Helical" evidence="3">
    <location>
        <begin position="204"/>
        <end position="224"/>
    </location>
</feature>
<dbReference type="InterPro" id="IPR050303">
    <property type="entry name" value="GatZ_KbaZ_carbometab"/>
</dbReference>
<evidence type="ECO:0000313" key="6">
    <source>
        <dbReference type="Proteomes" id="UP000255106"/>
    </source>
</evidence>
<name>A0A377LT57_ENTCL</name>
<organism evidence="5 6">
    <name type="scientific">Enterobacter cloacae</name>
    <dbReference type="NCBI Taxonomy" id="550"/>
    <lineage>
        <taxon>Bacteria</taxon>
        <taxon>Pseudomonadati</taxon>
        <taxon>Pseudomonadota</taxon>
        <taxon>Gammaproteobacteria</taxon>
        <taxon>Enterobacterales</taxon>
        <taxon>Enterobacteriaceae</taxon>
        <taxon>Enterobacter</taxon>
        <taxon>Enterobacter cloacae complex</taxon>
    </lineage>
</organism>
<dbReference type="GO" id="GO:0005886">
    <property type="term" value="C:plasma membrane"/>
    <property type="evidence" value="ECO:0007669"/>
    <property type="project" value="TreeGrafter"/>
</dbReference>
<evidence type="ECO:0000256" key="2">
    <source>
        <dbReference type="ARBA" id="ARBA00022777"/>
    </source>
</evidence>
<keyword evidence="1" id="KW-0808">Transferase</keyword>
<dbReference type="InterPro" id="IPR033887">
    <property type="entry name" value="PTS_IIA_man"/>
</dbReference>
<dbReference type="PANTHER" id="PTHR32502">
    <property type="entry name" value="N-ACETYLGALACTOSAMINE PERMEASE II COMPONENT-RELATED"/>
    <property type="match status" value="1"/>
</dbReference>
<keyword evidence="2" id="KW-0418">Kinase</keyword>
<dbReference type="InterPro" id="IPR004704">
    <property type="entry name" value="PTS_IID_man"/>
</dbReference>
<gene>
    <name evidence="5" type="primary">manZ_1</name>
    <name evidence="5" type="ORF">NCTC10005_01747</name>
</gene>
<keyword evidence="3" id="KW-1133">Transmembrane helix</keyword>
<keyword evidence="3" id="KW-0472">Membrane</keyword>
<dbReference type="PROSITE" id="PS51096">
    <property type="entry name" value="PTS_EIIA_TYPE_4"/>
    <property type="match status" value="1"/>
</dbReference>
<protein>
    <submittedName>
        <fullName evidence="5">PTS system mannose/fructose/sorbose family transporter subunit IID</fullName>
    </submittedName>
</protein>
<dbReference type="InterPro" id="IPR004701">
    <property type="entry name" value="PTS_EIIA_man-typ"/>
</dbReference>
<feature type="domain" description="PTS EIIA type-4" evidence="4">
    <location>
        <begin position="299"/>
        <end position="422"/>
    </location>
</feature>
<sequence>MASNHTTLPGVSESEETLLTGVNENVYEDQSIGAELTKKDINRVAWRSMLLQASFNYERMQASGWLYGLLPALKKIHTNKRDLARAMKGHMGFFNTHPFLVTFVIGIILAMERSKQDVNSIQSTKIAVGAPLGGIGDAMFWLTLLPICGGIGASLALQGSILGAVVFIVLFNVVHLGLRFGLAHYAYRMGVAAIPLIKANTKKVGHAASIVGMTVIGALVATYVRLNTTLEIKAGDAVVKLQADVIDKLMPAFLPLVYTLTMFWLVRRGWSPLRLIGITVCWVLSVNSVTSCKNKEVAMLGIILTGHGGFASGLEQAMKQILGEQPQFIAIDFPETSTTARLTAQLEQAVSELDARHDIVFLTDLLGGTPFRVASTLAMKRPGSEVITGTNLQLLLEMVLEREGLSSEAFRRQALECGHRGLTSLVDELGRCREEAPAEEGI</sequence>
<dbReference type="NCBIfam" id="NF040761">
    <property type="entry name" value="AgaF"/>
    <property type="match status" value="1"/>
</dbReference>
<feature type="transmembrane region" description="Helical" evidence="3">
    <location>
        <begin position="161"/>
        <end position="183"/>
    </location>
</feature>
<dbReference type="EMBL" id="UGJB01000004">
    <property type="protein sequence ID" value="STQ09046.1"/>
    <property type="molecule type" value="Genomic_DNA"/>
</dbReference>
<evidence type="ECO:0000256" key="3">
    <source>
        <dbReference type="SAM" id="Phobius"/>
    </source>
</evidence>
<dbReference type="AlphaFoldDB" id="A0A377LT57"/>